<dbReference type="GO" id="GO:1904680">
    <property type="term" value="F:peptide transmembrane transporter activity"/>
    <property type="evidence" value="ECO:0007669"/>
    <property type="project" value="TreeGrafter"/>
</dbReference>
<feature type="domain" description="Solute-binding protein family 5" evidence="4">
    <location>
        <begin position="88"/>
        <end position="464"/>
    </location>
</feature>
<dbReference type="NCBIfam" id="TIGR04028">
    <property type="entry name" value="SBP_KPN_01854"/>
    <property type="match status" value="1"/>
</dbReference>
<dbReference type="Pfam" id="PF00496">
    <property type="entry name" value="SBP_bac_5"/>
    <property type="match status" value="1"/>
</dbReference>
<reference evidence="5" key="1">
    <citation type="journal article" date="2021" name="PeerJ">
        <title>Extensive microbial diversity within the chicken gut microbiome revealed by metagenomics and culture.</title>
        <authorList>
            <person name="Gilroy R."/>
            <person name="Ravi A."/>
            <person name="Getino M."/>
            <person name="Pursley I."/>
            <person name="Horton D.L."/>
            <person name="Alikhan N.F."/>
            <person name="Baker D."/>
            <person name="Gharbi K."/>
            <person name="Hall N."/>
            <person name="Watson M."/>
            <person name="Adriaenssens E.M."/>
            <person name="Foster-Nyarko E."/>
            <person name="Jarju S."/>
            <person name="Secka A."/>
            <person name="Antonio M."/>
            <person name="Oren A."/>
            <person name="Chaudhuri R.R."/>
            <person name="La Ragione R."/>
            <person name="Hildebrand F."/>
            <person name="Pallen M.J."/>
        </authorList>
    </citation>
    <scope>NUCLEOTIDE SEQUENCE</scope>
    <source>
        <strain evidence="5">ChiHejej3B27-3195</strain>
    </source>
</reference>
<dbReference type="PANTHER" id="PTHR30290:SF9">
    <property type="entry name" value="OLIGOPEPTIDE-BINDING PROTEIN APPA"/>
    <property type="match status" value="1"/>
</dbReference>
<dbReference type="InterPro" id="IPR000914">
    <property type="entry name" value="SBP_5_dom"/>
</dbReference>
<accession>A0A9D1UUY0</accession>
<dbReference type="Proteomes" id="UP000824151">
    <property type="component" value="Unassembled WGS sequence"/>
</dbReference>
<comment type="similarity">
    <text evidence="1">Belongs to the bacterial solute-binding protein 5 family.</text>
</comment>
<sequence>MSESRITRPHRRLSLGASIALSATLTMTACGDGSSGSDGDAAAGGTLTYLEQQPFDSLYPPAAGFYPNGAVINNITDRLLWQDPETLELHPWIATELPEINHDATEFTFTIRDDVTYSDGSELTPENVVKNFDLYGQGDDERTLTVSEAINNYDHGEVLDEDTVRFHFSEPSPGFAQATSTMNSGLVSDETLDRSEEEFGPGNAAEIIGSGPFVLTDEELGTEYTLEARDDYDWAPSEHPHEGAALVDEVNVTVTPEDSVRVGSLTSGQADIARQIEAQDEDQVTGAGVDIVAADTKSVANAFNLRFGHPLLEDIETRQAFMHAIDRDAIMDSLFTESYPQADSPLSSEALGHADQSEFYEYDPEAAVDLLEEAGWEEGSDGIRERDGERLSLVVNEAHPQPRSAELITLAAQQLREVGIELEMNSGDRAQQQADQQDLDLIQVYHSMVGRADYDVIKSQYHSENRNVLLNGYEDEVVDPELESLLEDVASEPVEEDRSAASEAVQRHLAENAYVLPLFEEPQVYGVQSHVQGFATESVARPSFYGVSLEE</sequence>
<evidence type="ECO:0000256" key="2">
    <source>
        <dbReference type="ARBA" id="ARBA00022448"/>
    </source>
</evidence>
<dbReference type="GO" id="GO:0042597">
    <property type="term" value="C:periplasmic space"/>
    <property type="evidence" value="ECO:0007669"/>
    <property type="project" value="UniProtKB-ARBA"/>
</dbReference>
<dbReference type="PIRSF" id="PIRSF002741">
    <property type="entry name" value="MppA"/>
    <property type="match status" value="1"/>
</dbReference>
<name>A0A9D1UUY0_9MICC</name>
<dbReference type="CDD" id="cd08492">
    <property type="entry name" value="PBP2_NikA_DppA_OppA_like_15"/>
    <property type="match status" value="1"/>
</dbReference>
<dbReference type="PROSITE" id="PS51257">
    <property type="entry name" value="PROKAR_LIPOPROTEIN"/>
    <property type="match status" value="1"/>
</dbReference>
<dbReference type="InterPro" id="IPR030678">
    <property type="entry name" value="Peptide/Ni-bd"/>
</dbReference>
<dbReference type="GO" id="GO:0043190">
    <property type="term" value="C:ATP-binding cassette (ABC) transporter complex"/>
    <property type="evidence" value="ECO:0007669"/>
    <property type="project" value="InterPro"/>
</dbReference>
<evidence type="ECO:0000313" key="6">
    <source>
        <dbReference type="Proteomes" id="UP000824151"/>
    </source>
</evidence>
<evidence type="ECO:0000313" key="5">
    <source>
        <dbReference type="EMBL" id="HIX00913.1"/>
    </source>
</evidence>
<dbReference type="InterPro" id="IPR039424">
    <property type="entry name" value="SBP_5"/>
</dbReference>
<comment type="caution">
    <text evidence="5">The sequence shown here is derived from an EMBL/GenBank/DDBJ whole genome shotgun (WGS) entry which is preliminary data.</text>
</comment>
<dbReference type="Gene3D" id="3.40.190.10">
    <property type="entry name" value="Periplasmic binding protein-like II"/>
    <property type="match status" value="1"/>
</dbReference>
<dbReference type="GO" id="GO:0015833">
    <property type="term" value="P:peptide transport"/>
    <property type="evidence" value="ECO:0007669"/>
    <property type="project" value="TreeGrafter"/>
</dbReference>
<proteinExistence type="inferred from homology"/>
<dbReference type="AlphaFoldDB" id="A0A9D1UUY0"/>
<reference evidence="5" key="2">
    <citation type="submission" date="2021-04" db="EMBL/GenBank/DDBJ databases">
        <authorList>
            <person name="Gilroy R."/>
        </authorList>
    </citation>
    <scope>NUCLEOTIDE SEQUENCE</scope>
    <source>
        <strain evidence="5">ChiHejej3B27-3195</strain>
    </source>
</reference>
<keyword evidence="2" id="KW-0813">Transport</keyword>
<evidence type="ECO:0000256" key="3">
    <source>
        <dbReference type="ARBA" id="ARBA00022729"/>
    </source>
</evidence>
<protein>
    <submittedName>
        <fullName evidence="5">TIGR04028 family ABC transporter substrate-binding protein</fullName>
    </submittedName>
</protein>
<evidence type="ECO:0000256" key="1">
    <source>
        <dbReference type="ARBA" id="ARBA00005695"/>
    </source>
</evidence>
<evidence type="ECO:0000259" key="4">
    <source>
        <dbReference type="Pfam" id="PF00496"/>
    </source>
</evidence>
<dbReference type="SUPFAM" id="SSF53850">
    <property type="entry name" value="Periplasmic binding protein-like II"/>
    <property type="match status" value="1"/>
</dbReference>
<dbReference type="PANTHER" id="PTHR30290">
    <property type="entry name" value="PERIPLASMIC BINDING COMPONENT OF ABC TRANSPORTER"/>
    <property type="match status" value="1"/>
</dbReference>
<dbReference type="EMBL" id="DXGD01000456">
    <property type="protein sequence ID" value="HIX00913.1"/>
    <property type="molecule type" value="Genomic_DNA"/>
</dbReference>
<organism evidence="5 6">
    <name type="scientific">Candidatus Nesterenkonia stercoripullorum</name>
    <dbReference type="NCBI Taxonomy" id="2838701"/>
    <lineage>
        <taxon>Bacteria</taxon>
        <taxon>Bacillati</taxon>
        <taxon>Actinomycetota</taxon>
        <taxon>Actinomycetes</taxon>
        <taxon>Micrococcales</taxon>
        <taxon>Micrococcaceae</taxon>
        <taxon>Nesterenkonia</taxon>
    </lineage>
</organism>
<keyword evidence="3" id="KW-0732">Signal</keyword>
<gene>
    <name evidence="5" type="ORF">H9871_12320</name>
</gene>
<dbReference type="InterPro" id="IPR023920">
    <property type="entry name" value="ABC_transptr_sub-bd_KPN01854"/>
</dbReference>
<dbReference type="Gene3D" id="3.10.105.10">
    <property type="entry name" value="Dipeptide-binding Protein, Domain 3"/>
    <property type="match status" value="1"/>
</dbReference>